<comment type="caution">
    <text evidence="1">The sequence shown here is derived from an EMBL/GenBank/DDBJ whole genome shotgun (WGS) entry which is preliminary data.</text>
</comment>
<dbReference type="AlphaFoldDB" id="A0AA38T1K8"/>
<dbReference type="EMBL" id="JARYMX010000004">
    <property type="protein sequence ID" value="KAJ9552704.1"/>
    <property type="molecule type" value="Genomic_DNA"/>
</dbReference>
<name>A0AA38T1K8_9ASTR</name>
<dbReference type="Proteomes" id="UP001172457">
    <property type="component" value="Chromosome 4"/>
</dbReference>
<evidence type="ECO:0000313" key="1">
    <source>
        <dbReference type="EMBL" id="KAJ9552704.1"/>
    </source>
</evidence>
<protein>
    <submittedName>
        <fullName evidence="1">Uncharacterized protein</fullName>
    </submittedName>
</protein>
<accession>A0AA38T1K8</accession>
<organism evidence="1 2">
    <name type="scientific">Centaurea solstitialis</name>
    <name type="common">yellow star-thistle</name>
    <dbReference type="NCBI Taxonomy" id="347529"/>
    <lineage>
        <taxon>Eukaryota</taxon>
        <taxon>Viridiplantae</taxon>
        <taxon>Streptophyta</taxon>
        <taxon>Embryophyta</taxon>
        <taxon>Tracheophyta</taxon>
        <taxon>Spermatophyta</taxon>
        <taxon>Magnoliopsida</taxon>
        <taxon>eudicotyledons</taxon>
        <taxon>Gunneridae</taxon>
        <taxon>Pentapetalae</taxon>
        <taxon>asterids</taxon>
        <taxon>campanulids</taxon>
        <taxon>Asterales</taxon>
        <taxon>Asteraceae</taxon>
        <taxon>Carduoideae</taxon>
        <taxon>Cardueae</taxon>
        <taxon>Centaureinae</taxon>
        <taxon>Centaurea</taxon>
    </lineage>
</organism>
<proteinExistence type="predicted"/>
<reference evidence="1" key="1">
    <citation type="submission" date="2023-03" db="EMBL/GenBank/DDBJ databases">
        <title>Chromosome-scale reference genome and RAD-based genetic map of yellow starthistle (Centaurea solstitialis) reveal putative structural variation and QTLs associated with invader traits.</title>
        <authorList>
            <person name="Reatini B."/>
            <person name="Cang F.A."/>
            <person name="Jiang Q."/>
            <person name="Mckibben M.T.W."/>
            <person name="Barker M.S."/>
            <person name="Rieseberg L.H."/>
            <person name="Dlugosch K.M."/>
        </authorList>
    </citation>
    <scope>NUCLEOTIDE SEQUENCE</scope>
    <source>
        <strain evidence="1">CAN-66</strain>
        <tissue evidence="1">Leaf</tissue>
    </source>
</reference>
<keyword evidence="2" id="KW-1185">Reference proteome</keyword>
<evidence type="ECO:0000313" key="2">
    <source>
        <dbReference type="Proteomes" id="UP001172457"/>
    </source>
</evidence>
<sequence length="171" mass="20014">MSFTKKRENLSMFNSLHSLCGNRKSDVGIEEKKAFQLEEFIHQRSKIIHGHSAVNGDIFPRVYFTKVYPTCHEKLLCMLCYWALDDDMEYVDAIEEASLTGSSFYLRSLFATMLISNSLSRLEFVWQKTWQYLSLGFHYYYLLGFELLQYLAEGILYSQARPKGWAKWAAT</sequence>
<gene>
    <name evidence="1" type="ORF">OSB04_016749</name>
</gene>